<proteinExistence type="predicted"/>
<name>A0A0N7M1B1_LACPA</name>
<evidence type="ECO:0000313" key="2">
    <source>
        <dbReference type="EMBL" id="CUH82803.1"/>
    </source>
</evidence>
<feature type="transmembrane region" description="Helical" evidence="1">
    <location>
        <begin position="156"/>
        <end position="180"/>
    </location>
</feature>
<dbReference type="Pfam" id="PF14897">
    <property type="entry name" value="EpsG"/>
    <property type="match status" value="1"/>
</dbReference>
<feature type="transmembrane region" description="Helical" evidence="1">
    <location>
        <begin position="278"/>
        <end position="295"/>
    </location>
</feature>
<keyword evidence="1" id="KW-0812">Transmembrane</keyword>
<dbReference type="InterPro" id="IPR049458">
    <property type="entry name" value="EpsG-like"/>
</dbReference>
<feature type="transmembrane region" description="Helical" evidence="1">
    <location>
        <begin position="329"/>
        <end position="345"/>
    </location>
</feature>
<feature type="transmembrane region" description="Helical" evidence="1">
    <location>
        <begin position="237"/>
        <end position="258"/>
    </location>
</feature>
<dbReference type="EMBL" id="LN879393">
    <property type="protein sequence ID" value="CUH82803.1"/>
    <property type="molecule type" value="Genomic_DNA"/>
</dbReference>
<gene>
    <name evidence="2" type="primary">wzy</name>
</gene>
<reference evidence="2" key="1">
    <citation type="submission" date="2015-08" db="EMBL/GenBank/DDBJ databases">
        <title>Novel EPS-SJ produced by Lactobacillus paracasei subsp. paracasei BGSJ2-8 improves the adhesion abillty and pathogen exclusion.</title>
        <authorList>
            <person name="Zivkovic M."/>
            <person name="Miljkovic M."/>
            <person name="Tolinacki M."/>
            <person name="Golic N."/>
            <person name="Kojic M."/>
        </authorList>
    </citation>
    <scope>NUCLEOTIDE SEQUENCE</scope>
    <source>
        <strain evidence="2">BGSJ2-8</strain>
    </source>
</reference>
<accession>A0A0N7M1B1</accession>
<feature type="transmembrane region" description="Helical" evidence="1">
    <location>
        <begin position="80"/>
        <end position="100"/>
    </location>
</feature>
<keyword evidence="1" id="KW-1133">Transmembrane helix</keyword>
<protein>
    <submittedName>
        <fullName evidence="2">Oligosaccharide repeat unit polymerase Wzy</fullName>
    </submittedName>
</protein>
<organism evidence="2">
    <name type="scientific">Lacticaseibacillus paracasei subsp. paracasei</name>
    <dbReference type="NCBI Taxonomy" id="47714"/>
    <lineage>
        <taxon>Bacteria</taxon>
        <taxon>Bacillati</taxon>
        <taxon>Bacillota</taxon>
        <taxon>Bacilli</taxon>
        <taxon>Lactobacillales</taxon>
        <taxon>Lactobacillaceae</taxon>
        <taxon>Lacticaseibacillus</taxon>
    </lineage>
</organism>
<feature type="transmembrane region" description="Helical" evidence="1">
    <location>
        <begin position="133"/>
        <end position="150"/>
    </location>
</feature>
<feature type="transmembrane region" description="Helical" evidence="1">
    <location>
        <begin position="192"/>
        <end position="217"/>
    </location>
</feature>
<dbReference type="AlphaFoldDB" id="A0A0N7M1B1"/>
<keyword evidence="1" id="KW-0472">Membrane</keyword>
<evidence type="ECO:0000256" key="1">
    <source>
        <dbReference type="SAM" id="Phobius"/>
    </source>
</evidence>
<sequence length="367" mass="41710">MSTIAILPTSILAGIRDFTIGTDINHYVVTNFAQALSYDNFFEFNNYILQIQSDFVGLPNNTESGYNLLVFLVSRFTQDAHWVLFFLEFLTLLFVILAAVKFSGFLEISPVLVLAGQYGVHYLSSFNIMRQELAVSILLLAMGYLIAGQYKRYLIFQIIASFIHQSALMGIIVAIIWIWARRRKLHFSSTMAFPLGILAILVTAFAGRYLFMGIHYVAANVSFLSGFQHSFDITTAYTFSGILVFLVPETFALLAVFIRNILVSEVEDGESQKIEHGLIVMSIFSLCFNTIYLYQNVIPRLALYFSIFTLILWPLLIKRSKGVAKFTSSFLFVIAMCFVFWRLYATNNGQIAPYSSQILSQFIFNFK</sequence>
<feature type="transmembrane region" description="Helical" evidence="1">
    <location>
        <begin position="301"/>
        <end position="317"/>
    </location>
</feature>